<dbReference type="SUPFAM" id="SSF81296">
    <property type="entry name" value="E set domains"/>
    <property type="match status" value="1"/>
</dbReference>
<dbReference type="Gene3D" id="3.90.400.10">
    <property type="entry name" value="Oligo-1,6-glucosidase, Domain 2"/>
    <property type="match status" value="1"/>
</dbReference>
<dbReference type="SMART" id="SM00642">
    <property type="entry name" value="Aamy"/>
    <property type="match status" value="1"/>
</dbReference>
<gene>
    <name evidence="5" type="ORF">L0M14_18505</name>
</gene>
<dbReference type="CDD" id="cd11338">
    <property type="entry name" value="AmyAc_CMD"/>
    <property type="match status" value="1"/>
</dbReference>
<dbReference type="InterPro" id="IPR013783">
    <property type="entry name" value="Ig-like_fold"/>
</dbReference>
<dbReference type="EMBL" id="CP090978">
    <property type="protein sequence ID" value="UJF31757.1"/>
    <property type="molecule type" value="Genomic_DNA"/>
</dbReference>
<organism evidence="5 6">
    <name type="scientific">Paenibacillus hexagrammi</name>
    <dbReference type="NCBI Taxonomy" id="2908839"/>
    <lineage>
        <taxon>Bacteria</taxon>
        <taxon>Bacillati</taxon>
        <taxon>Bacillota</taxon>
        <taxon>Bacilli</taxon>
        <taxon>Bacillales</taxon>
        <taxon>Paenibacillaceae</taxon>
        <taxon>Paenibacillus</taxon>
    </lineage>
</organism>
<dbReference type="Proteomes" id="UP001649230">
    <property type="component" value="Chromosome"/>
</dbReference>
<dbReference type="InterPro" id="IPR032091">
    <property type="entry name" value="Malt_amylase-like_C"/>
</dbReference>
<dbReference type="Gene3D" id="3.20.20.80">
    <property type="entry name" value="Glycosidases"/>
    <property type="match status" value="1"/>
</dbReference>
<dbReference type="RefSeq" id="WP_235118102.1">
    <property type="nucleotide sequence ID" value="NZ_CP090978.1"/>
</dbReference>
<dbReference type="Pfam" id="PF00128">
    <property type="entry name" value="Alpha-amylase"/>
    <property type="match status" value="1"/>
</dbReference>
<protein>
    <submittedName>
        <fullName evidence="5">Alpha-glycosidase</fullName>
    </submittedName>
</protein>
<dbReference type="InterPro" id="IPR014756">
    <property type="entry name" value="Ig_E-set"/>
</dbReference>
<comment type="similarity">
    <text evidence="1">Belongs to the glycosyl hydrolase 13 family.</text>
</comment>
<dbReference type="Gene3D" id="2.60.40.10">
    <property type="entry name" value="Immunoglobulins"/>
    <property type="match status" value="1"/>
</dbReference>
<dbReference type="SUPFAM" id="SSF51011">
    <property type="entry name" value="Glycosyl hydrolase domain"/>
    <property type="match status" value="1"/>
</dbReference>
<keyword evidence="3" id="KW-0326">Glycosidase</keyword>
<name>A0ABY3SD72_9BACL</name>
<reference evidence="5 6" key="1">
    <citation type="journal article" date="2024" name="Int. J. Syst. Evol. Microbiol.">
        <title>Paenibacillus hexagrammi sp. nov., a novel bacterium isolated from the gut content of Hexagrammos agrammus.</title>
        <authorList>
            <person name="Jung H.K."/>
            <person name="Kim D.G."/>
            <person name="Zin H."/>
            <person name="Park J."/>
            <person name="Jung H."/>
            <person name="Kim Y.O."/>
            <person name="Kong H.J."/>
            <person name="Kim J.W."/>
            <person name="Kim Y.S."/>
        </authorList>
    </citation>
    <scope>NUCLEOTIDE SEQUENCE [LARGE SCALE GENOMIC DNA]</scope>
    <source>
        <strain evidence="5 6">YPD9-1</strain>
    </source>
</reference>
<dbReference type="InterPro" id="IPR013780">
    <property type="entry name" value="Glyco_hydro_b"/>
</dbReference>
<keyword evidence="6" id="KW-1185">Reference proteome</keyword>
<feature type="domain" description="Glycosyl hydrolase family 13 catalytic" evidence="4">
    <location>
        <begin position="135"/>
        <end position="493"/>
    </location>
</feature>
<dbReference type="Pfam" id="PF16657">
    <property type="entry name" value="Malt_amylase_C"/>
    <property type="match status" value="1"/>
</dbReference>
<dbReference type="PANTHER" id="PTHR10357">
    <property type="entry name" value="ALPHA-AMYLASE FAMILY MEMBER"/>
    <property type="match status" value="1"/>
</dbReference>
<evidence type="ECO:0000259" key="4">
    <source>
        <dbReference type="SMART" id="SM00642"/>
    </source>
</evidence>
<evidence type="ECO:0000313" key="6">
    <source>
        <dbReference type="Proteomes" id="UP001649230"/>
    </source>
</evidence>
<evidence type="ECO:0000256" key="2">
    <source>
        <dbReference type="ARBA" id="ARBA00022801"/>
    </source>
</evidence>
<evidence type="ECO:0000313" key="5">
    <source>
        <dbReference type="EMBL" id="UJF31757.1"/>
    </source>
</evidence>
<dbReference type="InterPro" id="IPR006047">
    <property type="entry name" value="GH13_cat_dom"/>
</dbReference>
<dbReference type="CDD" id="cd02857">
    <property type="entry name" value="E_set_CDase_PDE_N"/>
    <property type="match status" value="1"/>
</dbReference>
<accession>A0ABY3SD72</accession>
<dbReference type="PANTHER" id="PTHR10357:SF210">
    <property type="entry name" value="MALTODEXTRIN GLUCOSIDASE"/>
    <property type="match status" value="1"/>
</dbReference>
<proteinExistence type="inferred from homology"/>
<evidence type="ECO:0000256" key="3">
    <source>
        <dbReference type="ARBA" id="ARBA00023295"/>
    </source>
</evidence>
<dbReference type="Pfam" id="PF02903">
    <property type="entry name" value="Alpha-amylase_N"/>
    <property type="match status" value="1"/>
</dbReference>
<dbReference type="InterPro" id="IPR017853">
    <property type="entry name" value="GH"/>
</dbReference>
<dbReference type="SUPFAM" id="SSF51445">
    <property type="entry name" value="(Trans)glycosidases"/>
    <property type="match status" value="1"/>
</dbReference>
<dbReference type="InterPro" id="IPR045857">
    <property type="entry name" value="O16G_dom_2"/>
</dbReference>
<dbReference type="InterPro" id="IPR004185">
    <property type="entry name" value="Glyco_hydro_13_lg-like_dom"/>
</dbReference>
<dbReference type="Gene3D" id="2.60.40.1180">
    <property type="entry name" value="Golgi alpha-mannosidase II"/>
    <property type="match status" value="1"/>
</dbReference>
<sequence>MNLHALYHRSKQSWAYAYDLKTVKLRLRTERNDIETVDVVYGDKYNWNMTEQTASMHKWMSDELYDYWEAAVQPPNGRLSYRFYLKKGESRIWYSERWCKEQPPKESFGNFEYPYLSSADIISPPSWVKDAVFYQIFPERFANGNPAISPAHAQPWGGTPTTDNYFGGDLQGVIDHLDYLAELGINAIYLNPLFLAPSYHKYDTIDYWQVDPHFGTNETLKQLVTACHAKGIRVLLDLVFNHCGSHFPPFVDVLEKGQDSKYADWFLVREWPMQVKDGKASYETFGFEPTMPKFNTANPELCEYLLNIAKFWIEETDIDGYRLDVANEVDHRFWRKLREVVKAAKPEAFLLGEIMHDSMAWLQGDQLDAVMNYPVTDFALKFFVKNVMDSREFADAIATQLTFYPQQVNEAAFNLLSSHDIPRLLTLCKGNKDRMKLASIFQFTYPGAPCMYYGDEIGLTGENDPDNRKCMEWNTAKQDHDLLDFFKKAIAMRKKYASLRYGDFIFLSAEPKDFRLIYERKLGEERFVIIMNAAPHPQRIDAYISEGEWEDAWNGGFIEVGMAYSVTLPGFGFQILRAKELKS</sequence>
<keyword evidence="2" id="KW-0378">Hydrolase</keyword>
<evidence type="ECO:0000256" key="1">
    <source>
        <dbReference type="ARBA" id="ARBA00008061"/>
    </source>
</evidence>